<dbReference type="Proteomes" id="UP001060085">
    <property type="component" value="Linkage Group LG04"/>
</dbReference>
<name>A0ACC0B7I4_CATRO</name>
<accession>A0ACC0B7I4</accession>
<keyword evidence="2" id="KW-1185">Reference proteome</keyword>
<protein>
    <submittedName>
        <fullName evidence="1">Uncharacterized protein</fullName>
    </submittedName>
</protein>
<sequence>MALVGDPSKKYQRRHQNQEQGSKDQKLRILSADLLASSRRGLDSGRESFVDALAKGLRKGSWGWRNWIGKKKDSICKISNETVAGIEILFKEKDLKYGSFFFYIISLGCSSFLNSKQLDVNRFDMQEHQGAVTRAKAKQLKSHKDQIEQEKFQELNFDVQEFMGQYAKVLNKLEIENSPW</sequence>
<gene>
    <name evidence="1" type="ORF">M9H77_18444</name>
</gene>
<dbReference type="EMBL" id="CM044704">
    <property type="protein sequence ID" value="KAI5668591.1"/>
    <property type="molecule type" value="Genomic_DNA"/>
</dbReference>
<evidence type="ECO:0000313" key="2">
    <source>
        <dbReference type="Proteomes" id="UP001060085"/>
    </source>
</evidence>
<evidence type="ECO:0000313" key="1">
    <source>
        <dbReference type="EMBL" id="KAI5668591.1"/>
    </source>
</evidence>
<reference evidence="2" key="1">
    <citation type="journal article" date="2023" name="Nat. Plants">
        <title>Single-cell RNA sequencing provides a high-resolution roadmap for understanding the multicellular compartmentation of specialized metabolism.</title>
        <authorList>
            <person name="Sun S."/>
            <person name="Shen X."/>
            <person name="Li Y."/>
            <person name="Li Y."/>
            <person name="Wang S."/>
            <person name="Li R."/>
            <person name="Zhang H."/>
            <person name="Shen G."/>
            <person name="Guo B."/>
            <person name="Wei J."/>
            <person name="Xu J."/>
            <person name="St-Pierre B."/>
            <person name="Chen S."/>
            <person name="Sun C."/>
        </authorList>
    </citation>
    <scope>NUCLEOTIDE SEQUENCE [LARGE SCALE GENOMIC DNA]</scope>
</reference>
<organism evidence="1 2">
    <name type="scientific">Catharanthus roseus</name>
    <name type="common">Madagascar periwinkle</name>
    <name type="synonym">Vinca rosea</name>
    <dbReference type="NCBI Taxonomy" id="4058"/>
    <lineage>
        <taxon>Eukaryota</taxon>
        <taxon>Viridiplantae</taxon>
        <taxon>Streptophyta</taxon>
        <taxon>Embryophyta</taxon>
        <taxon>Tracheophyta</taxon>
        <taxon>Spermatophyta</taxon>
        <taxon>Magnoliopsida</taxon>
        <taxon>eudicotyledons</taxon>
        <taxon>Gunneridae</taxon>
        <taxon>Pentapetalae</taxon>
        <taxon>asterids</taxon>
        <taxon>lamiids</taxon>
        <taxon>Gentianales</taxon>
        <taxon>Apocynaceae</taxon>
        <taxon>Rauvolfioideae</taxon>
        <taxon>Vinceae</taxon>
        <taxon>Catharanthinae</taxon>
        <taxon>Catharanthus</taxon>
    </lineage>
</organism>
<proteinExistence type="predicted"/>
<comment type="caution">
    <text evidence="1">The sequence shown here is derived from an EMBL/GenBank/DDBJ whole genome shotgun (WGS) entry which is preliminary data.</text>
</comment>